<dbReference type="PANTHER" id="PTHR33527">
    <property type="entry name" value="OS07G0274300 PROTEIN"/>
    <property type="match status" value="1"/>
</dbReference>
<protein>
    <submittedName>
        <fullName evidence="1">Uncharacterized protein</fullName>
    </submittedName>
</protein>
<accession>A0A8S1ZN74</accession>
<organism evidence="1 2">
    <name type="scientific">Arabidopsis arenosa</name>
    <name type="common">Sand rock-cress</name>
    <name type="synonym">Cardaminopsis arenosa</name>
    <dbReference type="NCBI Taxonomy" id="38785"/>
    <lineage>
        <taxon>Eukaryota</taxon>
        <taxon>Viridiplantae</taxon>
        <taxon>Streptophyta</taxon>
        <taxon>Embryophyta</taxon>
        <taxon>Tracheophyta</taxon>
        <taxon>Spermatophyta</taxon>
        <taxon>Magnoliopsida</taxon>
        <taxon>eudicotyledons</taxon>
        <taxon>Gunneridae</taxon>
        <taxon>Pentapetalae</taxon>
        <taxon>rosids</taxon>
        <taxon>malvids</taxon>
        <taxon>Brassicales</taxon>
        <taxon>Brassicaceae</taxon>
        <taxon>Camelineae</taxon>
        <taxon>Arabidopsis</taxon>
    </lineage>
</organism>
<keyword evidence="2" id="KW-1185">Reference proteome</keyword>
<dbReference type="EMBL" id="LR999451">
    <property type="protein sequence ID" value="CAE5959718.1"/>
    <property type="molecule type" value="Genomic_DNA"/>
</dbReference>
<evidence type="ECO:0000313" key="2">
    <source>
        <dbReference type="Proteomes" id="UP000682877"/>
    </source>
</evidence>
<name>A0A8S1ZN74_ARAAE</name>
<reference evidence="1" key="1">
    <citation type="submission" date="2021-01" db="EMBL/GenBank/DDBJ databases">
        <authorList>
            <person name="Bezrukov I."/>
        </authorList>
    </citation>
    <scope>NUCLEOTIDE SEQUENCE</scope>
</reference>
<dbReference type="Proteomes" id="UP000682877">
    <property type="component" value="Chromosome 1"/>
</dbReference>
<dbReference type="AlphaFoldDB" id="A0A8S1ZN74"/>
<gene>
    <name evidence="1" type="ORF">AARE701A_LOCUS3216</name>
</gene>
<evidence type="ECO:0000313" key="1">
    <source>
        <dbReference type="EMBL" id="CAE5959718.1"/>
    </source>
</evidence>
<sequence>MACPLYPSNNPSSSVVVTRDEFNAFHTIDRTLFSRLVFHLNRDVDQSFLAMCFLMFLEQSGYARDVIAYIVSLPDAFVDAVANEIGVCINLLYNLDFASTLFAANNDDNSVIPLLLSMTGGKFTLRLINQDREVFRVGVSKIWTDVGTRAFTDLCERAHMINREKLLALEREKFFEDMKKLRLSLQQENPNRLSFQQENPNRLSVQQVKIASPPPRRPVEDETNKFHKEKEIMEAEEKEAVVAADDRTVFLTFSKGYPISEAEVRVYFTRRFGEVIESVEMQEVEANEQPLFAKMVLKLQCASMMDQIVSARSRNKFTIDGKHVWARKYVRKNPYPASSSTHI</sequence>
<proteinExistence type="predicted"/>
<dbReference type="PANTHER" id="PTHR33527:SF52">
    <property type="entry name" value="F13F21.27 PROTEIN"/>
    <property type="match status" value="1"/>
</dbReference>